<dbReference type="InterPro" id="IPR023389">
    <property type="entry name" value="DOPA-like_sf"/>
</dbReference>
<evidence type="ECO:0000256" key="1">
    <source>
        <dbReference type="SAM" id="MobiDB-lite"/>
    </source>
</evidence>
<sequence length="189" mass="21442">MQVINSTHEPPTDVEQVVKEEIREWHFHIYFLQRNAAQHAAALALRDAVLNLRYNGAFVAVPLHRVNSAPIGPHPVGSYEIWVPSESFASVYSYLCQHRGDLSILIHPLTREERKDHEYRQAWMGHSFPLDLGTLPIRSEEIPLQYTLLKLGYSSIITSPSIEERKAAGKKIEQTLRGDKEAAPAPNQD</sequence>
<dbReference type="PANTHER" id="PTHR36423">
    <property type="entry name" value="AFR070WP"/>
    <property type="match status" value="1"/>
</dbReference>
<feature type="compositionally biased region" description="Basic and acidic residues" evidence="1">
    <location>
        <begin position="163"/>
        <end position="182"/>
    </location>
</feature>
<evidence type="ECO:0000313" key="3">
    <source>
        <dbReference type="Proteomes" id="UP000663850"/>
    </source>
</evidence>
<evidence type="ECO:0000313" key="2">
    <source>
        <dbReference type="EMBL" id="CAE6441461.1"/>
    </source>
</evidence>
<dbReference type="InterPro" id="IPR014980">
    <property type="entry name" value="DOPA_dioxygen"/>
</dbReference>
<dbReference type="Proteomes" id="UP000663850">
    <property type="component" value="Unassembled WGS sequence"/>
</dbReference>
<dbReference type="AlphaFoldDB" id="A0A8H3AVF6"/>
<dbReference type="Pfam" id="PF08883">
    <property type="entry name" value="DOPA_dioxygen"/>
    <property type="match status" value="1"/>
</dbReference>
<proteinExistence type="predicted"/>
<protein>
    <recommendedName>
        <fullName evidence="4">DOPA 4,5-dioxygenase</fullName>
    </recommendedName>
</protein>
<accession>A0A8H3AVF6</accession>
<dbReference type="PANTHER" id="PTHR36423:SF2">
    <property type="entry name" value="AFR070WP"/>
    <property type="match status" value="1"/>
</dbReference>
<feature type="region of interest" description="Disordered" evidence="1">
    <location>
        <begin position="163"/>
        <end position="189"/>
    </location>
</feature>
<name>A0A8H3AVF6_9AGAM</name>
<organism evidence="2 3">
    <name type="scientific">Rhizoctonia solani</name>
    <dbReference type="NCBI Taxonomy" id="456999"/>
    <lineage>
        <taxon>Eukaryota</taxon>
        <taxon>Fungi</taxon>
        <taxon>Dikarya</taxon>
        <taxon>Basidiomycota</taxon>
        <taxon>Agaricomycotina</taxon>
        <taxon>Agaricomycetes</taxon>
        <taxon>Cantharellales</taxon>
        <taxon>Ceratobasidiaceae</taxon>
        <taxon>Rhizoctonia</taxon>
    </lineage>
</organism>
<comment type="caution">
    <text evidence="2">The sequence shown here is derived from an EMBL/GenBank/DDBJ whole genome shotgun (WGS) entry which is preliminary data.</text>
</comment>
<gene>
    <name evidence="2" type="ORF">RDB_LOCUS29936</name>
</gene>
<evidence type="ECO:0008006" key="4">
    <source>
        <dbReference type="Google" id="ProtNLM"/>
    </source>
</evidence>
<dbReference type="EMBL" id="CAJMWZ010001750">
    <property type="protein sequence ID" value="CAE6441461.1"/>
    <property type="molecule type" value="Genomic_DNA"/>
</dbReference>
<dbReference type="SUPFAM" id="SSF143410">
    <property type="entry name" value="DOPA-like"/>
    <property type="match status" value="1"/>
</dbReference>
<reference evidence="2" key="1">
    <citation type="submission" date="2021-01" db="EMBL/GenBank/DDBJ databases">
        <authorList>
            <person name="Kaushik A."/>
        </authorList>
    </citation>
    <scope>NUCLEOTIDE SEQUENCE</scope>
    <source>
        <strain evidence="2">Type strain: AG8-Rh-89/</strain>
    </source>
</reference>
<dbReference type="Gene3D" id="3.30.70.1240">
    <property type="entry name" value="DOPA-like domains"/>
    <property type="match status" value="1"/>
</dbReference>